<feature type="transmembrane region" description="Helical" evidence="9">
    <location>
        <begin position="7"/>
        <end position="28"/>
    </location>
</feature>
<evidence type="ECO:0000256" key="7">
    <source>
        <dbReference type="ARBA" id="ARBA00023224"/>
    </source>
</evidence>
<keyword evidence="3" id="KW-0145">Chemotaxis</keyword>
<dbReference type="InterPro" id="IPR029151">
    <property type="entry name" value="Sensor-like_sf"/>
</dbReference>
<dbReference type="PATRIC" id="fig|1503.3.peg.2942"/>
<dbReference type="SMART" id="SM00283">
    <property type="entry name" value="MA"/>
    <property type="match status" value="1"/>
</dbReference>
<name>A0A0L0WB40_GOTPU</name>
<evidence type="ECO:0000256" key="5">
    <source>
        <dbReference type="ARBA" id="ARBA00022989"/>
    </source>
</evidence>
<dbReference type="GO" id="GO:0005886">
    <property type="term" value="C:plasma membrane"/>
    <property type="evidence" value="ECO:0007669"/>
    <property type="project" value="UniProtKB-SubCell"/>
</dbReference>
<proteinExistence type="predicted"/>
<dbReference type="Pfam" id="PF00015">
    <property type="entry name" value="MCPsignal"/>
    <property type="match status" value="1"/>
</dbReference>
<evidence type="ECO:0000256" key="4">
    <source>
        <dbReference type="ARBA" id="ARBA00022692"/>
    </source>
</evidence>
<keyword evidence="6 9" id="KW-0472">Membrane</keyword>
<dbReference type="RefSeq" id="WP_050355172.1">
    <property type="nucleotide sequence ID" value="NZ_LGSS01000006.1"/>
</dbReference>
<reference evidence="12" key="1">
    <citation type="submission" date="2015-07" db="EMBL/GenBank/DDBJ databases">
        <title>Draft genome sequence of the purine-degrading Gottschalkia purinilyticum DSM 1384 (formerly Clostridium purinilyticum).</title>
        <authorList>
            <person name="Poehlein A."/>
            <person name="Schiel-Bengelsdorf B."/>
            <person name="Bengelsdorf F.R."/>
            <person name="Daniel R."/>
            <person name="Duerre P."/>
        </authorList>
    </citation>
    <scope>NUCLEOTIDE SEQUENCE [LARGE SCALE GENOMIC DNA]</scope>
    <source>
        <strain evidence="12">DSM 1384</strain>
    </source>
</reference>
<keyword evidence="2" id="KW-1003">Cell membrane</keyword>
<organism evidence="11 12">
    <name type="scientific">Gottschalkia purinilytica</name>
    <name type="common">Clostridium purinilyticum</name>
    <dbReference type="NCBI Taxonomy" id="1503"/>
    <lineage>
        <taxon>Bacteria</taxon>
        <taxon>Bacillati</taxon>
        <taxon>Bacillota</taxon>
        <taxon>Tissierellia</taxon>
        <taxon>Tissierellales</taxon>
        <taxon>Gottschalkiaceae</taxon>
        <taxon>Gottschalkia</taxon>
    </lineage>
</organism>
<dbReference type="EMBL" id="LGSS01000006">
    <property type="protein sequence ID" value="KNF08657.1"/>
    <property type="molecule type" value="Genomic_DNA"/>
</dbReference>
<dbReference type="Pfam" id="PF02743">
    <property type="entry name" value="dCache_1"/>
    <property type="match status" value="1"/>
</dbReference>
<dbReference type="SUPFAM" id="SSF58104">
    <property type="entry name" value="Methyl-accepting chemotaxis protein (MCP) signaling domain"/>
    <property type="match status" value="1"/>
</dbReference>
<evidence type="ECO:0000256" key="8">
    <source>
        <dbReference type="PROSITE-ProRule" id="PRU00284"/>
    </source>
</evidence>
<evidence type="ECO:0000313" key="12">
    <source>
        <dbReference type="Proteomes" id="UP000037267"/>
    </source>
</evidence>
<feature type="transmembrane region" description="Helical" evidence="9">
    <location>
        <begin position="291"/>
        <end position="317"/>
    </location>
</feature>
<dbReference type="InterPro" id="IPR004089">
    <property type="entry name" value="MCPsignal_dom"/>
</dbReference>
<dbReference type="OrthoDB" id="597657at2"/>
<evidence type="ECO:0000256" key="2">
    <source>
        <dbReference type="ARBA" id="ARBA00022475"/>
    </source>
</evidence>
<comment type="caution">
    <text evidence="11">The sequence shown here is derived from an EMBL/GenBank/DDBJ whole genome shotgun (WGS) entry which is preliminary data.</text>
</comment>
<evidence type="ECO:0000313" key="11">
    <source>
        <dbReference type="EMBL" id="KNF08657.1"/>
    </source>
</evidence>
<evidence type="ECO:0000256" key="1">
    <source>
        <dbReference type="ARBA" id="ARBA00004651"/>
    </source>
</evidence>
<dbReference type="CDD" id="cd12912">
    <property type="entry name" value="PDC2_MCP_like"/>
    <property type="match status" value="1"/>
</dbReference>
<comment type="subcellular location">
    <subcellularLocation>
        <location evidence="1">Cell membrane</location>
        <topology evidence="1">Multi-pass membrane protein</topology>
    </subcellularLocation>
</comment>
<gene>
    <name evidence="11" type="ORF">CLPU_6c01430</name>
</gene>
<evidence type="ECO:0000256" key="3">
    <source>
        <dbReference type="ARBA" id="ARBA00022500"/>
    </source>
</evidence>
<dbReference type="GO" id="GO:0006935">
    <property type="term" value="P:chemotaxis"/>
    <property type="evidence" value="ECO:0007669"/>
    <property type="project" value="UniProtKB-KW"/>
</dbReference>
<feature type="domain" description="Methyl-accepting transducer" evidence="10">
    <location>
        <begin position="390"/>
        <end position="641"/>
    </location>
</feature>
<dbReference type="PANTHER" id="PTHR32089">
    <property type="entry name" value="METHYL-ACCEPTING CHEMOTAXIS PROTEIN MCPB"/>
    <property type="match status" value="1"/>
</dbReference>
<dbReference type="AlphaFoldDB" id="A0A0L0WB40"/>
<dbReference type="Gene3D" id="3.30.450.20">
    <property type="entry name" value="PAS domain"/>
    <property type="match status" value="1"/>
</dbReference>
<sequence>MSIKKKLSIIMVTMMVLSITAMGTFNYFKSSSTIVSITEKAIKEGCEEDINIIRLMIDKEIGNLSLIAKQRDIIDMLNKENSGEIVHRDELKLSVNKRLEEVVKEAKNLEHIFVVDKDGVIVSGSDAKFINQDISDREHTKKVLSTGKPFISETLKSKFTGNFILVFTYPIKNNNDTIGFVGSAVYANDLIKYIKNSRILGMKSSYTYLVDEKGTMIYHPTKEKIGKPVENDNIKEVVTRVKNEEKVETKFIEYKYKGKDKKASYSIIPETNWTLVLVGDVDDIMSPVHQMGLFTIIAEIIGAVIALCVGIFIASGISNPIVEISKLIEKTSELDLKSDKDYEYLLDNKDEIGIMAESTFETRNVLRETASKLIEVSNNVFNNSDKLQNLTSRVEESAHNNFATTEELSAGMEETAASAEEISATIQEVDSNVEMIANKSREGSEIVEQITQRADELKKEALDSTENTKTIYNNVKSNMEKAIKESDTITQINLLAESILDITSQTNLLALNAAIEAARAGESGRGFAVVADEIRKLAEESSKTAENIQDVVNKVYYSVSYMKENSESILSFIDEKVLQDYEKLIDVSEQYSKDATTVNQIIVDFDEAATQLSTSISSIATAINETAITVNEGATGIQDISENTSDIVENTITVNKMADENAKEAKILQDIIDQFKIE</sequence>
<keyword evidence="12" id="KW-1185">Reference proteome</keyword>
<keyword evidence="5 9" id="KW-1133">Transmembrane helix</keyword>
<evidence type="ECO:0000256" key="6">
    <source>
        <dbReference type="ARBA" id="ARBA00023136"/>
    </source>
</evidence>
<dbReference type="InterPro" id="IPR033479">
    <property type="entry name" value="dCache_1"/>
</dbReference>
<dbReference type="CDD" id="cd12914">
    <property type="entry name" value="PDC1_DGC_like"/>
    <property type="match status" value="1"/>
</dbReference>
<evidence type="ECO:0000256" key="9">
    <source>
        <dbReference type="SAM" id="Phobius"/>
    </source>
</evidence>
<dbReference type="Proteomes" id="UP000037267">
    <property type="component" value="Unassembled WGS sequence"/>
</dbReference>
<keyword evidence="7 8" id="KW-0807">Transducer</keyword>
<accession>A0A0L0WB40</accession>
<protein>
    <submittedName>
        <fullName evidence="11">Methyl-accepting chemotaxis sensory transducer with cache sensor</fullName>
    </submittedName>
</protein>
<evidence type="ECO:0000259" key="10">
    <source>
        <dbReference type="PROSITE" id="PS50111"/>
    </source>
</evidence>
<dbReference type="SUPFAM" id="SSF103190">
    <property type="entry name" value="Sensory domain-like"/>
    <property type="match status" value="1"/>
</dbReference>
<keyword evidence="4 9" id="KW-0812">Transmembrane</keyword>
<dbReference type="STRING" id="1503.CLPU_6c01430"/>
<dbReference type="GO" id="GO:0007165">
    <property type="term" value="P:signal transduction"/>
    <property type="evidence" value="ECO:0007669"/>
    <property type="project" value="UniProtKB-KW"/>
</dbReference>
<dbReference type="PANTHER" id="PTHR32089:SF112">
    <property type="entry name" value="LYSOZYME-LIKE PROTEIN-RELATED"/>
    <property type="match status" value="1"/>
</dbReference>
<dbReference type="Gene3D" id="1.10.287.950">
    <property type="entry name" value="Methyl-accepting chemotaxis protein"/>
    <property type="match status" value="1"/>
</dbReference>
<dbReference type="PROSITE" id="PS50111">
    <property type="entry name" value="CHEMOTAXIS_TRANSDUC_2"/>
    <property type="match status" value="1"/>
</dbReference>